<organism evidence="2 3">
    <name type="scientific">Skeletonema marinoi</name>
    <dbReference type="NCBI Taxonomy" id="267567"/>
    <lineage>
        <taxon>Eukaryota</taxon>
        <taxon>Sar</taxon>
        <taxon>Stramenopiles</taxon>
        <taxon>Ochrophyta</taxon>
        <taxon>Bacillariophyta</taxon>
        <taxon>Coscinodiscophyceae</taxon>
        <taxon>Thalassiosirophycidae</taxon>
        <taxon>Thalassiosirales</taxon>
        <taxon>Skeletonemataceae</taxon>
        <taxon>Skeletonema</taxon>
        <taxon>Skeletonema marinoi-dohrnii complex</taxon>
    </lineage>
</organism>
<dbReference type="AlphaFoldDB" id="A0AAD9DHL7"/>
<name>A0AAD9DHL7_9STRA</name>
<gene>
    <name evidence="2" type="ORF">QTG54_002767</name>
</gene>
<sequence>MSDANFLASMTFASGEACNCDECDCGPSVPLDIQRAVQEHLRKRKLEEPVFESSQQLNIQQQRELVKRESGVSVWKLVLPRYHGRGADPIVEFRNSHRVLFVKKMPQNATIQSIGKGIIGSAAEESGRTIVNWKQCSSYFLPCLSGVACGWVNTTQITEEKSSSGDSDDANNPSGGDSVVLYTMKVSPRDLERNQKEDETQQLSPWVAKAVELFDSMSSVETSDEIMLSSEESAKVSEIFDLVLT</sequence>
<evidence type="ECO:0000313" key="3">
    <source>
        <dbReference type="Proteomes" id="UP001224775"/>
    </source>
</evidence>
<feature type="region of interest" description="Disordered" evidence="1">
    <location>
        <begin position="160"/>
        <end position="179"/>
    </location>
</feature>
<proteinExistence type="predicted"/>
<reference evidence="2" key="1">
    <citation type="submission" date="2023-06" db="EMBL/GenBank/DDBJ databases">
        <title>Survivors Of The Sea: Transcriptome response of Skeletonema marinoi to long-term dormancy.</title>
        <authorList>
            <person name="Pinder M.I.M."/>
            <person name="Kourtchenko O."/>
            <person name="Robertson E.K."/>
            <person name="Larsson T."/>
            <person name="Maumus F."/>
            <person name="Osuna-Cruz C.M."/>
            <person name="Vancaester E."/>
            <person name="Stenow R."/>
            <person name="Vandepoele K."/>
            <person name="Ploug H."/>
            <person name="Bruchert V."/>
            <person name="Godhe A."/>
            <person name="Topel M."/>
        </authorList>
    </citation>
    <scope>NUCLEOTIDE SEQUENCE</scope>
    <source>
        <strain evidence="2">R05AC</strain>
    </source>
</reference>
<evidence type="ECO:0000256" key="1">
    <source>
        <dbReference type="SAM" id="MobiDB-lite"/>
    </source>
</evidence>
<protein>
    <submittedName>
        <fullName evidence="2">Uncharacterized protein</fullName>
    </submittedName>
</protein>
<accession>A0AAD9DHL7</accession>
<dbReference type="EMBL" id="JATAAI010000004">
    <property type="protein sequence ID" value="KAK1746160.1"/>
    <property type="molecule type" value="Genomic_DNA"/>
</dbReference>
<keyword evidence="3" id="KW-1185">Reference proteome</keyword>
<evidence type="ECO:0000313" key="2">
    <source>
        <dbReference type="EMBL" id="KAK1746160.1"/>
    </source>
</evidence>
<dbReference type="Proteomes" id="UP001224775">
    <property type="component" value="Unassembled WGS sequence"/>
</dbReference>
<comment type="caution">
    <text evidence="2">The sequence shown here is derived from an EMBL/GenBank/DDBJ whole genome shotgun (WGS) entry which is preliminary data.</text>
</comment>